<dbReference type="Proteomes" id="UP000886893">
    <property type="component" value="Unassembled WGS sequence"/>
</dbReference>
<dbReference type="PANTHER" id="PTHR30217:SF10">
    <property type="entry name" value="23S RRNA 5-HYDROXYCYTIDINE C2501 SYNTHASE"/>
    <property type="match status" value="1"/>
</dbReference>
<feature type="domain" description="Peptidase U32 collagenase" evidence="1">
    <location>
        <begin position="384"/>
        <end position="500"/>
    </location>
</feature>
<evidence type="ECO:0000313" key="3">
    <source>
        <dbReference type="Proteomes" id="UP000886893"/>
    </source>
</evidence>
<reference evidence="2" key="2">
    <citation type="journal article" date="2021" name="PeerJ">
        <title>Extensive microbial diversity within the chicken gut microbiome revealed by metagenomics and culture.</title>
        <authorList>
            <person name="Gilroy R."/>
            <person name="Ravi A."/>
            <person name="Getino M."/>
            <person name="Pursley I."/>
            <person name="Horton D.L."/>
            <person name="Alikhan N.F."/>
            <person name="Baker D."/>
            <person name="Gharbi K."/>
            <person name="Hall N."/>
            <person name="Watson M."/>
            <person name="Adriaenssens E.M."/>
            <person name="Foster-Nyarko E."/>
            <person name="Jarju S."/>
            <person name="Secka A."/>
            <person name="Antonio M."/>
            <person name="Oren A."/>
            <person name="Chaudhuri R.R."/>
            <person name="La Ragione R."/>
            <person name="Hildebrand F."/>
            <person name="Pallen M.J."/>
        </authorList>
    </citation>
    <scope>NUCLEOTIDE SEQUENCE</scope>
    <source>
        <strain evidence="2">14508</strain>
    </source>
</reference>
<dbReference type="PANTHER" id="PTHR30217">
    <property type="entry name" value="PEPTIDASE U32 FAMILY"/>
    <property type="match status" value="1"/>
</dbReference>
<dbReference type="Pfam" id="PF12392">
    <property type="entry name" value="DUF3656"/>
    <property type="match status" value="1"/>
</dbReference>
<dbReference type="EMBL" id="DVKI01000084">
    <property type="protein sequence ID" value="HIT17276.1"/>
    <property type="molecule type" value="Genomic_DNA"/>
</dbReference>
<dbReference type="InterPro" id="IPR001539">
    <property type="entry name" value="Peptidase_U32"/>
</dbReference>
<comment type="caution">
    <text evidence="2">The sequence shown here is derived from an EMBL/GenBank/DDBJ whole genome shotgun (WGS) entry which is preliminary data.</text>
</comment>
<dbReference type="InterPro" id="IPR020988">
    <property type="entry name" value="Pept_U32_collagenase"/>
</dbReference>
<name>A0A9D1KBE1_9FIRM</name>
<gene>
    <name evidence="2" type="ORF">IAD04_02705</name>
</gene>
<dbReference type="AlphaFoldDB" id="A0A9D1KBE1"/>
<organism evidence="2 3">
    <name type="scientific">Candidatus Caccosoma faecigallinarum</name>
    <dbReference type="NCBI Taxonomy" id="2840720"/>
    <lineage>
        <taxon>Bacteria</taxon>
        <taxon>Bacillati</taxon>
        <taxon>Bacillota</taxon>
        <taxon>Bacillota incertae sedis</taxon>
        <taxon>Candidatus Caccosoma</taxon>
    </lineage>
</organism>
<accession>A0A9D1KBE1</accession>
<dbReference type="InterPro" id="IPR051454">
    <property type="entry name" value="RNA/ubiquinone_mod_enzymes"/>
</dbReference>
<evidence type="ECO:0000259" key="1">
    <source>
        <dbReference type="Pfam" id="PF12392"/>
    </source>
</evidence>
<proteinExistence type="predicted"/>
<evidence type="ECO:0000313" key="2">
    <source>
        <dbReference type="EMBL" id="HIT17276.1"/>
    </source>
</evidence>
<sequence>MKKIELLAPVGDFDSFYAAINNGANAIYVGGKQFSARAFAPNFTNEELKKLIQEAHQKEVRVYIAVNTLVFENEISTLLEYLDFLYLNDADAFIIQDLGLIDFIAHRYPKVKIHVSTQQNVYSVSQALFLKKMGVHRIILARETPLLVVKEIIKQVGIEVEIFVHGSLCVSYAGTCLHSSIIGKRSGNRGKCAQPCRMEYTLFEDGKPKSEKKYLLSMNDLNTLDKINDLIESGVTSFKIEGRMKSAQYVGAVTKAYADSIHYYLEHKKLLDTKTISQTLKLLFNRSFTKGYLLNEQNDKLTSTYRPNHIGQKVGKVIATYPHKIKIQLIEPLSQKDKIVILQKEDVSFYISKMKVKEKYVPKAFPNEIVELEVHSLIQNQADVYKCLDDQKLKEIELANQQTKKIPITLFFEAFLNQPMKLTIMDHLGHKILVQSEYFPQQSQTAFMNETIIKEQLTKLNNTDYRCQRVECHVEKQLFIPLKELNQLRREAIAKLKEARSIYHHRNISDILLDDTTGDFISKKRNPFLKLAVRVKNLDQLQALQNYPIDFIYYEDEKTFAQAQKINSKVIYSTGRINQKIPAQSKAALIHQVGSIQEKDTHLLIADIYCNITNSYTVDVFLNNGIQHMGLSPELSKDHLYELVQKVKERHHQLPCFEFLVYGRLQNMVMKHCFIAKNYQLKEKQCHLCHVHQYALVDRKNYVFPILTDSNCNVTIFNSKTLHLIDEIDFLYEIGIDVIRLDFSVEEPKVVQKVVQLYWDKIHHNQRNDEIQEATYGHFYENDL</sequence>
<reference evidence="2" key="1">
    <citation type="submission" date="2020-10" db="EMBL/GenBank/DDBJ databases">
        <authorList>
            <person name="Gilroy R."/>
        </authorList>
    </citation>
    <scope>NUCLEOTIDE SEQUENCE</scope>
    <source>
        <strain evidence="2">14508</strain>
    </source>
</reference>
<dbReference type="Pfam" id="PF01136">
    <property type="entry name" value="Peptidase_U32"/>
    <property type="match status" value="2"/>
</dbReference>
<protein>
    <submittedName>
        <fullName evidence="2">U32 family peptidase</fullName>
    </submittedName>
</protein>